<reference evidence="3 4" key="1">
    <citation type="submission" date="2017-07" db="EMBL/GenBank/DDBJ databases">
        <title>An improved, manually edited Actinidia chinensis var. chinensis (kiwifruit) genome highlights the challenges associated with draft genomes and gene prediction in plants.</title>
        <authorList>
            <person name="Pilkington S."/>
            <person name="Crowhurst R."/>
            <person name="Hilario E."/>
            <person name="Nardozza S."/>
            <person name="Fraser L."/>
            <person name="Peng Y."/>
            <person name="Gunaseelan K."/>
            <person name="Simpson R."/>
            <person name="Tahir J."/>
            <person name="Deroles S."/>
            <person name="Templeton K."/>
            <person name="Luo Z."/>
            <person name="Davy M."/>
            <person name="Cheng C."/>
            <person name="Mcneilage M."/>
            <person name="Scaglione D."/>
            <person name="Liu Y."/>
            <person name="Zhang Q."/>
            <person name="Datson P."/>
            <person name="De Silva N."/>
            <person name="Gardiner S."/>
            <person name="Bassett H."/>
            <person name="Chagne D."/>
            <person name="Mccallum J."/>
            <person name="Dzierzon H."/>
            <person name="Deng C."/>
            <person name="Wang Y.-Y."/>
            <person name="Barron N."/>
            <person name="Manako K."/>
            <person name="Bowen J."/>
            <person name="Foster T."/>
            <person name="Erridge Z."/>
            <person name="Tiffin H."/>
            <person name="Waite C."/>
            <person name="Davies K."/>
            <person name="Grierson E."/>
            <person name="Laing W."/>
            <person name="Kirk R."/>
            <person name="Chen X."/>
            <person name="Wood M."/>
            <person name="Montefiori M."/>
            <person name="Brummell D."/>
            <person name="Schwinn K."/>
            <person name="Catanach A."/>
            <person name="Fullerton C."/>
            <person name="Li D."/>
            <person name="Meiyalaghan S."/>
            <person name="Nieuwenhuizen N."/>
            <person name="Read N."/>
            <person name="Prakash R."/>
            <person name="Hunter D."/>
            <person name="Zhang H."/>
            <person name="Mckenzie M."/>
            <person name="Knabel M."/>
            <person name="Harris A."/>
            <person name="Allan A."/>
            <person name="Chen A."/>
            <person name="Janssen B."/>
            <person name="Plunkett B."/>
            <person name="Dwamena C."/>
            <person name="Voogd C."/>
            <person name="Leif D."/>
            <person name="Lafferty D."/>
            <person name="Souleyre E."/>
            <person name="Varkonyi-Gasic E."/>
            <person name="Gambi F."/>
            <person name="Hanley J."/>
            <person name="Yao J.-L."/>
            <person name="Cheung J."/>
            <person name="David K."/>
            <person name="Warren B."/>
            <person name="Marsh K."/>
            <person name="Snowden K."/>
            <person name="Lin-Wang K."/>
            <person name="Brian L."/>
            <person name="Martinez-Sanchez M."/>
            <person name="Wang M."/>
            <person name="Ileperuma N."/>
            <person name="Macnee N."/>
            <person name="Campin R."/>
            <person name="Mcatee P."/>
            <person name="Drummond R."/>
            <person name="Espley R."/>
            <person name="Ireland H."/>
            <person name="Wu R."/>
            <person name="Atkinson R."/>
            <person name="Karunairetnam S."/>
            <person name="Bulley S."/>
            <person name="Chunkath S."/>
            <person name="Hanley Z."/>
            <person name="Storey R."/>
            <person name="Thrimawithana A."/>
            <person name="Thomson S."/>
            <person name="David C."/>
            <person name="Testolin R."/>
        </authorList>
    </citation>
    <scope>NUCLEOTIDE SEQUENCE [LARGE SCALE GENOMIC DNA]</scope>
    <source>
        <strain evidence="4">cv. Red5</strain>
        <tissue evidence="3">Young leaf</tissue>
    </source>
</reference>
<protein>
    <submittedName>
        <fullName evidence="3">Glyceraldehyde-3-phosphate dehydrogenase, testis-specific like</fullName>
    </submittedName>
</protein>
<dbReference type="AlphaFoldDB" id="A0A2R6QF16"/>
<dbReference type="PANTHER" id="PTHR31099">
    <property type="entry name" value="OS06G0165300 PROTEIN"/>
    <property type="match status" value="1"/>
</dbReference>
<evidence type="ECO:0000256" key="1">
    <source>
        <dbReference type="SAM" id="MobiDB-lite"/>
    </source>
</evidence>
<proteinExistence type="predicted"/>
<dbReference type="Pfam" id="PF04195">
    <property type="entry name" value="Transposase_28"/>
    <property type="match status" value="1"/>
</dbReference>
<reference evidence="4" key="2">
    <citation type="journal article" date="2018" name="BMC Genomics">
        <title>A manually annotated Actinidia chinensis var. chinensis (kiwifruit) genome highlights the challenges associated with draft genomes and gene prediction in plants.</title>
        <authorList>
            <person name="Pilkington S.M."/>
            <person name="Crowhurst R."/>
            <person name="Hilario E."/>
            <person name="Nardozza S."/>
            <person name="Fraser L."/>
            <person name="Peng Y."/>
            <person name="Gunaseelan K."/>
            <person name="Simpson R."/>
            <person name="Tahir J."/>
            <person name="Deroles S.C."/>
            <person name="Templeton K."/>
            <person name="Luo Z."/>
            <person name="Davy M."/>
            <person name="Cheng C."/>
            <person name="McNeilage M."/>
            <person name="Scaglione D."/>
            <person name="Liu Y."/>
            <person name="Zhang Q."/>
            <person name="Datson P."/>
            <person name="De Silva N."/>
            <person name="Gardiner S.E."/>
            <person name="Bassett H."/>
            <person name="Chagne D."/>
            <person name="McCallum J."/>
            <person name="Dzierzon H."/>
            <person name="Deng C."/>
            <person name="Wang Y.Y."/>
            <person name="Barron L."/>
            <person name="Manako K."/>
            <person name="Bowen J."/>
            <person name="Foster T.M."/>
            <person name="Erridge Z.A."/>
            <person name="Tiffin H."/>
            <person name="Waite C.N."/>
            <person name="Davies K.M."/>
            <person name="Grierson E.P."/>
            <person name="Laing W.A."/>
            <person name="Kirk R."/>
            <person name="Chen X."/>
            <person name="Wood M."/>
            <person name="Montefiori M."/>
            <person name="Brummell D.A."/>
            <person name="Schwinn K.E."/>
            <person name="Catanach A."/>
            <person name="Fullerton C."/>
            <person name="Li D."/>
            <person name="Meiyalaghan S."/>
            <person name="Nieuwenhuizen N."/>
            <person name="Read N."/>
            <person name="Prakash R."/>
            <person name="Hunter D."/>
            <person name="Zhang H."/>
            <person name="McKenzie M."/>
            <person name="Knabel M."/>
            <person name="Harris A."/>
            <person name="Allan A.C."/>
            <person name="Gleave A."/>
            <person name="Chen A."/>
            <person name="Janssen B.J."/>
            <person name="Plunkett B."/>
            <person name="Ampomah-Dwamena C."/>
            <person name="Voogd C."/>
            <person name="Leif D."/>
            <person name="Lafferty D."/>
            <person name="Souleyre E.J.F."/>
            <person name="Varkonyi-Gasic E."/>
            <person name="Gambi F."/>
            <person name="Hanley J."/>
            <person name="Yao J.L."/>
            <person name="Cheung J."/>
            <person name="David K.M."/>
            <person name="Warren B."/>
            <person name="Marsh K."/>
            <person name="Snowden K.C."/>
            <person name="Lin-Wang K."/>
            <person name="Brian L."/>
            <person name="Martinez-Sanchez M."/>
            <person name="Wang M."/>
            <person name="Ileperuma N."/>
            <person name="Macnee N."/>
            <person name="Campin R."/>
            <person name="McAtee P."/>
            <person name="Drummond R.S.M."/>
            <person name="Espley R.V."/>
            <person name="Ireland H.S."/>
            <person name="Wu R."/>
            <person name="Atkinson R.G."/>
            <person name="Karunairetnam S."/>
            <person name="Bulley S."/>
            <person name="Chunkath S."/>
            <person name="Hanley Z."/>
            <person name="Storey R."/>
            <person name="Thrimawithana A.H."/>
            <person name="Thomson S."/>
            <person name="David C."/>
            <person name="Testolin R."/>
            <person name="Huang H."/>
            <person name="Hellens R.P."/>
            <person name="Schaffer R.J."/>
        </authorList>
    </citation>
    <scope>NUCLEOTIDE SEQUENCE [LARGE SCALE GENOMIC DNA]</scope>
    <source>
        <strain evidence="4">cv. Red5</strain>
    </source>
</reference>
<dbReference type="OrthoDB" id="1750920at2759"/>
<keyword evidence="4" id="KW-1185">Reference proteome</keyword>
<dbReference type="Proteomes" id="UP000241394">
    <property type="component" value="Chromosome LG16"/>
</dbReference>
<feature type="region of interest" description="Disordered" evidence="1">
    <location>
        <begin position="545"/>
        <end position="568"/>
    </location>
</feature>
<dbReference type="OMA" id="TAPEEWP"/>
<dbReference type="PANTHER" id="PTHR31099:SF49">
    <property type="entry name" value="MYOSIN HEAVY CHAIN-LIKE PROTEIN"/>
    <property type="match status" value="1"/>
</dbReference>
<dbReference type="Gramene" id="PSS07223">
    <property type="protein sequence ID" value="PSS07223"/>
    <property type="gene ID" value="CEY00_Acc17561"/>
</dbReference>
<gene>
    <name evidence="3" type="ORF">CEY00_Acc17561</name>
</gene>
<name>A0A2R6QF16_ACTCC</name>
<dbReference type="EMBL" id="NKQK01000016">
    <property type="protein sequence ID" value="PSS07223.1"/>
    <property type="molecule type" value="Genomic_DNA"/>
</dbReference>
<feature type="compositionally biased region" description="Basic and acidic residues" evidence="1">
    <location>
        <begin position="551"/>
        <end position="560"/>
    </location>
</feature>
<evidence type="ECO:0000259" key="2">
    <source>
        <dbReference type="Pfam" id="PF04195"/>
    </source>
</evidence>
<comment type="caution">
    <text evidence="3">The sequence shown here is derived from an EMBL/GenBank/DDBJ whole genome shotgun (WGS) entry which is preliminary data.</text>
</comment>
<dbReference type="InParanoid" id="A0A2R6QF16"/>
<dbReference type="InterPro" id="IPR007321">
    <property type="entry name" value="Transposase_28"/>
</dbReference>
<accession>A0A2R6QF16</accession>
<feature type="domain" description="Transposase (putative) gypsy type" evidence="2">
    <location>
        <begin position="102"/>
        <end position="166"/>
    </location>
</feature>
<sequence length="568" mass="63223">MSHKINLGEGEFGQSLPSWISDHLGGKSYITDKANWSPSLLTKQTAHPEMDTSSLTKETNVMSQTDLDKLREKYSFPSRIQLKIPGEGETILSIREGEVTFYEAAFLAGLRLPIHPTIRRILNHFKICPAHLSPNAWRSVIYSLVIWRYHKHHMSCDEFRCLYSLSPLPDSGWYYFKARPEKNLLRGSPSNVKGWKKRFFFASGDEWEFFPSMPTSVGIPQVPQSWGTLGKSCNALPALTEVEAKRTAEVLGKIELGGYFDVSKVLGFRSFKKHFAVGCMEISTSGGDNITSGDEVVLARVSLSAPPQKAGEKAATDVGMKATPQPPLKGVVIQEKHPQESDYVTEKGSWALRRARRLCRHRFLKGSNPIGAINASMCSSAPGTSLPSTSGTSLPSGDDIGSGVSMMSSAMWLERYWARRYLLPTRRRPSSSPRRIWLPSLFTLWVRRLVKLSELVAKSSADSAKSEVVARLEAEVAELTRKLAQAKELAIEEFKSSEDFKVAITDSAATYFSKGFEFCKRQLLHQFPNLGVDVANMEMDAGFAEEEEEMVKEGEKEASNEGKVNPVP</sequence>
<evidence type="ECO:0000313" key="4">
    <source>
        <dbReference type="Proteomes" id="UP000241394"/>
    </source>
</evidence>
<evidence type="ECO:0000313" key="3">
    <source>
        <dbReference type="EMBL" id="PSS07223.1"/>
    </source>
</evidence>
<organism evidence="3 4">
    <name type="scientific">Actinidia chinensis var. chinensis</name>
    <name type="common">Chinese soft-hair kiwi</name>
    <dbReference type="NCBI Taxonomy" id="1590841"/>
    <lineage>
        <taxon>Eukaryota</taxon>
        <taxon>Viridiplantae</taxon>
        <taxon>Streptophyta</taxon>
        <taxon>Embryophyta</taxon>
        <taxon>Tracheophyta</taxon>
        <taxon>Spermatophyta</taxon>
        <taxon>Magnoliopsida</taxon>
        <taxon>eudicotyledons</taxon>
        <taxon>Gunneridae</taxon>
        <taxon>Pentapetalae</taxon>
        <taxon>asterids</taxon>
        <taxon>Ericales</taxon>
        <taxon>Actinidiaceae</taxon>
        <taxon>Actinidia</taxon>
    </lineage>
</organism>